<dbReference type="GO" id="GO:0045039">
    <property type="term" value="P:protein insertion into mitochondrial inner membrane"/>
    <property type="evidence" value="ECO:0007669"/>
    <property type="project" value="InterPro"/>
</dbReference>
<dbReference type="OrthoDB" id="1865977at2759"/>
<reference evidence="7" key="1">
    <citation type="journal article" date="2018" name="Gigascience">
        <title>Genome assembly of the Pink Ipe (Handroanthus impetiginosus, Bignoniaceae), a highly valued, ecologically keystone Neotropical timber forest tree.</title>
        <authorList>
            <person name="Silva-Junior O.B."/>
            <person name="Grattapaglia D."/>
            <person name="Novaes E."/>
            <person name="Collevatti R.G."/>
        </authorList>
    </citation>
    <scope>NUCLEOTIDE SEQUENCE [LARGE SCALE GENOMIC DNA]</scope>
    <source>
        <strain evidence="7">cv. UFG-1</strain>
    </source>
</reference>
<feature type="transmembrane region" description="Helical" evidence="5">
    <location>
        <begin position="116"/>
        <end position="135"/>
    </location>
</feature>
<feature type="transmembrane region" description="Helical" evidence="5">
    <location>
        <begin position="51"/>
        <end position="74"/>
    </location>
</feature>
<evidence type="ECO:0000256" key="5">
    <source>
        <dbReference type="SAM" id="Phobius"/>
    </source>
</evidence>
<dbReference type="PANTHER" id="PTHR14110">
    <property type="entry name" value="MITOCHONDRIAL IMPORT INNER MEMBRANE TRANSLOCASE SUBUNIT TIM22"/>
    <property type="match status" value="1"/>
</dbReference>
<keyword evidence="4 5" id="KW-0472">Membrane</keyword>
<evidence type="ECO:0000313" key="6">
    <source>
        <dbReference type="EMBL" id="PIN07209.1"/>
    </source>
</evidence>
<keyword evidence="3 5" id="KW-1133">Transmembrane helix</keyword>
<keyword evidence="7" id="KW-1185">Reference proteome</keyword>
<proteinExistence type="predicted"/>
<evidence type="ECO:0000256" key="3">
    <source>
        <dbReference type="ARBA" id="ARBA00022989"/>
    </source>
</evidence>
<feature type="transmembrane region" description="Helical" evidence="5">
    <location>
        <begin position="86"/>
        <end position="104"/>
    </location>
</feature>
<evidence type="ECO:0000256" key="1">
    <source>
        <dbReference type="ARBA" id="ARBA00004141"/>
    </source>
</evidence>
<dbReference type="EMBL" id="NKXS01004174">
    <property type="protein sequence ID" value="PIN07209.1"/>
    <property type="molecule type" value="Genomic_DNA"/>
</dbReference>
<evidence type="ECO:0000313" key="7">
    <source>
        <dbReference type="Proteomes" id="UP000231279"/>
    </source>
</evidence>
<name>A0A2G9GPJ3_9LAMI</name>
<dbReference type="GO" id="GO:0008320">
    <property type="term" value="F:protein transmembrane transporter activity"/>
    <property type="evidence" value="ECO:0007669"/>
    <property type="project" value="TreeGrafter"/>
</dbReference>
<dbReference type="GO" id="GO:0042721">
    <property type="term" value="C:TIM22 mitochondrial import inner membrane insertion complex"/>
    <property type="evidence" value="ECO:0007669"/>
    <property type="project" value="InterPro"/>
</dbReference>
<keyword evidence="2 5" id="KW-0812">Transmembrane</keyword>
<gene>
    <name evidence="6" type="ORF">CDL12_20226</name>
</gene>
<dbReference type="PANTHER" id="PTHR14110:SF5">
    <property type="entry name" value="OUTER ENVELOPE PORE PROTEIN 16-4, CHLOROPLASTIC"/>
    <property type="match status" value="1"/>
</dbReference>
<evidence type="ECO:0000256" key="4">
    <source>
        <dbReference type="ARBA" id="ARBA00023136"/>
    </source>
</evidence>
<sequence length="140" mass="14971">MEEDFSDSVPCSSLAVDSVLRMSSAGVIWGSCFGPFDAKRQGLSGGVRASFIVKTVGRCGFACGLFAAMFSFAHCGIQRYRRQKDWVNSFAAGAIAGAAFGAGTRNWKQVAEEETLKLFCAQSVCVSVCLSVFNWSKVIG</sequence>
<organism evidence="6 7">
    <name type="scientific">Handroanthus impetiginosus</name>
    <dbReference type="NCBI Taxonomy" id="429701"/>
    <lineage>
        <taxon>Eukaryota</taxon>
        <taxon>Viridiplantae</taxon>
        <taxon>Streptophyta</taxon>
        <taxon>Embryophyta</taxon>
        <taxon>Tracheophyta</taxon>
        <taxon>Spermatophyta</taxon>
        <taxon>Magnoliopsida</taxon>
        <taxon>eudicotyledons</taxon>
        <taxon>Gunneridae</taxon>
        <taxon>Pentapetalae</taxon>
        <taxon>asterids</taxon>
        <taxon>lamiids</taxon>
        <taxon>Lamiales</taxon>
        <taxon>Bignoniaceae</taxon>
        <taxon>Crescentiina</taxon>
        <taxon>Tabebuia alliance</taxon>
        <taxon>Handroanthus</taxon>
    </lineage>
</organism>
<comment type="caution">
    <text evidence="6">The sequence shown here is derived from an EMBL/GenBank/DDBJ whole genome shotgun (WGS) entry which is preliminary data.</text>
</comment>
<dbReference type="InterPro" id="IPR039175">
    <property type="entry name" value="TIM22"/>
</dbReference>
<dbReference type="AlphaFoldDB" id="A0A2G9GPJ3"/>
<dbReference type="STRING" id="429701.A0A2G9GPJ3"/>
<dbReference type="Pfam" id="PF02466">
    <property type="entry name" value="Tim17"/>
    <property type="match status" value="1"/>
</dbReference>
<dbReference type="GO" id="GO:0030943">
    <property type="term" value="F:mitochondrion targeting sequence binding"/>
    <property type="evidence" value="ECO:0007669"/>
    <property type="project" value="TreeGrafter"/>
</dbReference>
<dbReference type="Proteomes" id="UP000231279">
    <property type="component" value="Unassembled WGS sequence"/>
</dbReference>
<evidence type="ECO:0000256" key="2">
    <source>
        <dbReference type="ARBA" id="ARBA00022692"/>
    </source>
</evidence>
<protein>
    <submittedName>
        <fullName evidence="6">Uncharacterized protein</fullName>
    </submittedName>
</protein>
<comment type="subcellular location">
    <subcellularLocation>
        <location evidence="1">Membrane</location>
        <topology evidence="1">Multi-pass membrane protein</topology>
    </subcellularLocation>
</comment>
<accession>A0A2G9GPJ3</accession>